<reference evidence="10" key="1">
    <citation type="submission" date="2021-01" db="EMBL/GenBank/DDBJ databases">
        <authorList>
            <person name="Zahm M."/>
            <person name="Roques C."/>
            <person name="Cabau C."/>
            <person name="Klopp C."/>
            <person name="Donnadieu C."/>
            <person name="Jouanno E."/>
            <person name="Lampietro C."/>
            <person name="Louis A."/>
            <person name="Herpin A."/>
            <person name="Echchiki A."/>
            <person name="Berthelot C."/>
            <person name="Parey E."/>
            <person name="Roest-Crollius H."/>
            <person name="Braasch I."/>
            <person name="Postlethwait J."/>
            <person name="Bobe J."/>
            <person name="Montfort J."/>
            <person name="Bouchez O."/>
            <person name="Begum T."/>
            <person name="Mejri S."/>
            <person name="Adams A."/>
            <person name="Chen W.-J."/>
            <person name="Guiguen Y."/>
        </authorList>
    </citation>
    <scope>NUCLEOTIDE SEQUENCE</scope>
    <source>
        <strain evidence="10">YG-15Mar2019-1</strain>
        <tissue evidence="10">Brain</tissue>
    </source>
</reference>
<feature type="region of interest" description="Disordered" evidence="7">
    <location>
        <begin position="282"/>
        <end position="392"/>
    </location>
</feature>
<evidence type="ECO:0000256" key="8">
    <source>
        <dbReference type="SAM" id="SignalP"/>
    </source>
</evidence>
<keyword evidence="2" id="KW-0964">Secreted</keyword>
<evidence type="ECO:0000256" key="2">
    <source>
        <dbReference type="ARBA" id="ARBA00022525"/>
    </source>
</evidence>
<evidence type="ECO:0000256" key="4">
    <source>
        <dbReference type="ARBA" id="ARBA00022737"/>
    </source>
</evidence>
<dbReference type="InterPro" id="IPR050735">
    <property type="entry name" value="Kininogen_Fetuin_HRG"/>
</dbReference>
<dbReference type="GO" id="GO:0005615">
    <property type="term" value="C:extracellular space"/>
    <property type="evidence" value="ECO:0007669"/>
    <property type="project" value="InterPro"/>
</dbReference>
<feature type="chain" id="PRO_5039635645" description="Cystatin fetuin-B-type domain-containing protein" evidence="8">
    <location>
        <begin position="22"/>
        <end position="417"/>
    </location>
</feature>
<dbReference type="InterPro" id="IPR000010">
    <property type="entry name" value="Cystatin_dom"/>
</dbReference>
<comment type="caution">
    <text evidence="10">The sequence shown here is derived from an EMBL/GenBank/DDBJ whole genome shotgun (WGS) entry which is preliminary data.</text>
</comment>
<dbReference type="InterPro" id="IPR046350">
    <property type="entry name" value="Cystatin_sf"/>
</dbReference>
<feature type="signal peptide" evidence="8">
    <location>
        <begin position="1"/>
        <end position="21"/>
    </location>
</feature>
<dbReference type="CDD" id="cd00042">
    <property type="entry name" value="CY"/>
    <property type="match status" value="2"/>
</dbReference>
<evidence type="ECO:0000256" key="7">
    <source>
        <dbReference type="SAM" id="MobiDB-lite"/>
    </source>
</evidence>
<dbReference type="Pfam" id="PF00031">
    <property type="entry name" value="Cystatin"/>
    <property type="match status" value="2"/>
</dbReference>
<sequence>MSKMKKLTWLLILTQIAASLAQVIELLPLPCNDKNVEKISRLALTYINEDRAVGYKFSLNRISNVHLHAQGPAGKVYYLELDVLETKCHVRSPKSWKRCDIRPVMETQISGNCNVTTLHTSQGFSYLYSYDCTLVPDEPEKLLKICPDCPLLLPVDSAEAQQAAQLTLRKYNSQSTLPATFSVQSITRASAKRAPVQCSFVEYTIQETECPEGRLATRLCKPEDLGRAPAGFCVGAVYGNGKSNPEVEVSCEIFHPQDFEMSVPGTAVNGAGQQQVPEVLPAQHEKSAGSEAKITIPQETSDPVQQPAVPKDLTPDPDPFDPVKKATVEVSNPKPSVHVQHAPPNESSESESDSESSEELGGTFVRPPLDFRYKSPRLRRQAGTDGSPQHNPVFLSVFPALPSPFRSCPGAPRFSTV</sequence>
<evidence type="ECO:0000256" key="1">
    <source>
        <dbReference type="ARBA" id="ARBA00004613"/>
    </source>
</evidence>
<proteinExistence type="predicted"/>
<dbReference type="PANTHER" id="PTHR13814:SF15">
    <property type="entry name" value="SI:CH211-262H13.5"/>
    <property type="match status" value="1"/>
</dbReference>
<organism evidence="10 11">
    <name type="scientific">Megalops atlanticus</name>
    <name type="common">Tarpon</name>
    <name type="synonym">Clupea gigantea</name>
    <dbReference type="NCBI Taxonomy" id="7932"/>
    <lineage>
        <taxon>Eukaryota</taxon>
        <taxon>Metazoa</taxon>
        <taxon>Chordata</taxon>
        <taxon>Craniata</taxon>
        <taxon>Vertebrata</taxon>
        <taxon>Euteleostomi</taxon>
        <taxon>Actinopterygii</taxon>
        <taxon>Neopterygii</taxon>
        <taxon>Teleostei</taxon>
        <taxon>Elopiformes</taxon>
        <taxon>Megalopidae</taxon>
        <taxon>Megalops</taxon>
    </lineage>
</organism>
<dbReference type="PROSITE" id="PS51530">
    <property type="entry name" value="CYSTATIN_FETUIN_B"/>
    <property type="match status" value="1"/>
</dbReference>
<dbReference type="Gene3D" id="3.10.450.10">
    <property type="match status" value="2"/>
</dbReference>
<keyword evidence="11" id="KW-1185">Reference proteome</keyword>
<dbReference type="InterPro" id="IPR025764">
    <property type="entry name" value="Cystatin_Fetuin_B"/>
</dbReference>
<feature type="domain" description="Cystatin fetuin-B-type" evidence="9">
    <location>
        <begin position="20"/>
        <end position="133"/>
    </location>
</feature>
<gene>
    <name evidence="10" type="ORF">MATL_G00030970</name>
</gene>
<protein>
    <recommendedName>
        <fullName evidence="9">Cystatin fetuin-B-type domain-containing protein</fullName>
    </recommendedName>
</protein>
<dbReference type="OrthoDB" id="9941887at2759"/>
<feature type="compositionally biased region" description="Acidic residues" evidence="7">
    <location>
        <begin position="348"/>
        <end position="358"/>
    </location>
</feature>
<evidence type="ECO:0000256" key="3">
    <source>
        <dbReference type="ARBA" id="ARBA00022729"/>
    </source>
</evidence>
<dbReference type="SMART" id="SM00043">
    <property type="entry name" value="CY"/>
    <property type="match status" value="2"/>
</dbReference>
<dbReference type="GO" id="GO:0004869">
    <property type="term" value="F:cysteine-type endopeptidase inhibitor activity"/>
    <property type="evidence" value="ECO:0007669"/>
    <property type="project" value="InterPro"/>
</dbReference>
<dbReference type="PROSITE" id="PS01254">
    <property type="entry name" value="FETUIN_1"/>
    <property type="match status" value="1"/>
</dbReference>
<dbReference type="AlphaFoldDB" id="A0A9D3TJZ7"/>
<dbReference type="EMBL" id="JAFDVH010000002">
    <property type="protein sequence ID" value="KAG7488104.1"/>
    <property type="molecule type" value="Genomic_DNA"/>
</dbReference>
<dbReference type="PANTHER" id="PTHR13814">
    <property type="entry name" value="FETUIN"/>
    <property type="match status" value="1"/>
</dbReference>
<keyword evidence="6" id="KW-0325">Glycoprotein</keyword>
<evidence type="ECO:0000259" key="9">
    <source>
        <dbReference type="PROSITE" id="PS51530"/>
    </source>
</evidence>
<dbReference type="SUPFAM" id="SSF54403">
    <property type="entry name" value="Cystatin/monellin"/>
    <property type="match status" value="2"/>
</dbReference>
<dbReference type="Proteomes" id="UP001046870">
    <property type="component" value="Chromosome 2"/>
</dbReference>
<evidence type="ECO:0000313" key="10">
    <source>
        <dbReference type="EMBL" id="KAG7488104.1"/>
    </source>
</evidence>
<keyword evidence="4" id="KW-0677">Repeat</keyword>
<keyword evidence="3 8" id="KW-0732">Signal</keyword>
<comment type="subcellular location">
    <subcellularLocation>
        <location evidence="1">Secreted</location>
    </subcellularLocation>
</comment>
<accession>A0A9D3TJZ7</accession>
<keyword evidence="5" id="KW-1015">Disulfide bond</keyword>
<evidence type="ECO:0000256" key="6">
    <source>
        <dbReference type="ARBA" id="ARBA00023180"/>
    </source>
</evidence>
<name>A0A9D3TJZ7_MEGAT</name>
<dbReference type="InterPro" id="IPR001363">
    <property type="entry name" value="Prot_inh_fetuin_CS"/>
</dbReference>
<evidence type="ECO:0000313" key="11">
    <source>
        <dbReference type="Proteomes" id="UP001046870"/>
    </source>
</evidence>
<evidence type="ECO:0000256" key="5">
    <source>
        <dbReference type="ARBA" id="ARBA00023157"/>
    </source>
</evidence>